<keyword evidence="2" id="KW-1185">Reference proteome</keyword>
<dbReference type="Proteomes" id="UP001307889">
    <property type="component" value="Chromosome 1"/>
</dbReference>
<evidence type="ECO:0008006" key="3">
    <source>
        <dbReference type="Google" id="ProtNLM"/>
    </source>
</evidence>
<organism evidence="1 2">
    <name type="scientific">Nesidiocoris tenuis</name>
    <dbReference type="NCBI Taxonomy" id="355587"/>
    <lineage>
        <taxon>Eukaryota</taxon>
        <taxon>Metazoa</taxon>
        <taxon>Ecdysozoa</taxon>
        <taxon>Arthropoda</taxon>
        <taxon>Hexapoda</taxon>
        <taxon>Insecta</taxon>
        <taxon>Pterygota</taxon>
        <taxon>Neoptera</taxon>
        <taxon>Paraneoptera</taxon>
        <taxon>Hemiptera</taxon>
        <taxon>Heteroptera</taxon>
        <taxon>Panheteroptera</taxon>
        <taxon>Cimicomorpha</taxon>
        <taxon>Miridae</taxon>
        <taxon>Dicyphina</taxon>
        <taxon>Nesidiocoris</taxon>
    </lineage>
</organism>
<evidence type="ECO:0000313" key="2">
    <source>
        <dbReference type="Proteomes" id="UP001307889"/>
    </source>
</evidence>
<accession>A0ABN7A5E0</accession>
<reference evidence="1 2" key="1">
    <citation type="submission" date="2023-09" db="EMBL/GenBank/DDBJ databases">
        <title>Nesidiocoris tenuis whole genome shotgun sequence.</title>
        <authorList>
            <person name="Shibata T."/>
            <person name="Shimoda M."/>
            <person name="Kobayashi T."/>
            <person name="Uehara T."/>
        </authorList>
    </citation>
    <scope>NUCLEOTIDE SEQUENCE [LARGE SCALE GENOMIC DNA]</scope>
    <source>
        <strain evidence="1 2">Japan</strain>
    </source>
</reference>
<evidence type="ECO:0000313" key="1">
    <source>
        <dbReference type="EMBL" id="BES87396.1"/>
    </source>
</evidence>
<sequence>MRRVPEKRVQIEVDSEESVAKLKSKLNLETIEIRDVGKRLPKVMAHAAPKDLTVDQIKEALKQSGVDDGPIARTRVVFASNKGQEANICLDTQLIQKSGRS</sequence>
<protein>
    <recommendedName>
        <fullName evidence="3">LEM domain-containing protein</fullName>
    </recommendedName>
</protein>
<proteinExistence type="predicted"/>
<dbReference type="EMBL" id="AP028909">
    <property type="protein sequence ID" value="BES87396.1"/>
    <property type="molecule type" value="Genomic_DNA"/>
</dbReference>
<name>A0ABN7A5E0_9HEMI</name>
<gene>
    <name evidence="1" type="ORF">NTJ_00202</name>
</gene>